<dbReference type="KEGG" id="iod:EJO50_02585"/>
<dbReference type="EMBL" id="CP034433">
    <property type="protein sequence ID" value="AZN35468.1"/>
    <property type="molecule type" value="Genomic_DNA"/>
</dbReference>
<dbReference type="Proteomes" id="UP000282438">
    <property type="component" value="Chromosome"/>
</dbReference>
<dbReference type="InterPro" id="IPR013783">
    <property type="entry name" value="Ig-like_fold"/>
</dbReference>
<dbReference type="RefSeq" id="WP_125971436.1">
    <property type="nucleotide sequence ID" value="NZ_CP034433.1"/>
</dbReference>
<evidence type="ECO:0000313" key="2">
    <source>
        <dbReference type="EMBL" id="AZN35468.1"/>
    </source>
</evidence>
<organism evidence="2 3">
    <name type="scientific">Iodobacter ciconiae</name>
    <dbReference type="NCBI Taxonomy" id="2496266"/>
    <lineage>
        <taxon>Bacteria</taxon>
        <taxon>Pseudomonadati</taxon>
        <taxon>Pseudomonadota</taxon>
        <taxon>Betaproteobacteria</taxon>
        <taxon>Neisseriales</taxon>
        <taxon>Chitinibacteraceae</taxon>
        <taxon>Iodobacter</taxon>
    </lineage>
</organism>
<sequence length="446" mass="47607">MNATNDAPPAPTIKNPGNGAWTATQQPSLEANPVSDPEGEAVRYQFEVYKDAGLMHKVADGTSNNTGLIMPIVLLDKATHWWRVRAVDLHNAGSAWSLPAVLYVSTAPYQDPTIALTEPAIPMLPEVVNTPAGHRKQVTLRWEGTDPNIEPTVALYWSATNSGFAGNLIVDGLRQNAGTQSGSYVWDVSNLAPGAYHVYAVIYDTKGVGKAYAPGAVVIPSAQQAGSIVVTAGNNLRTSENGRTTAFNIRLGKAPKDKVVIPLSTSSAREGVATPADLTFTPQNWAVNQAVTVTGQNDCAPDGSKAYQVFSGKAQSVDPDYIGLSGRSVNVVNTDNIDFSATTSNRNLHICGLSKISERKVDARTWEYTLRAELTNSGHAVSGITAQLRQLPFGIQMLDNTLVFGAVGQGDIAKTNDTVILRTRIPISAAIFKLGIGFKWDIVVQP</sequence>
<dbReference type="OrthoDB" id="33861at2"/>
<protein>
    <submittedName>
        <fullName evidence="2">Uncharacterized protein</fullName>
    </submittedName>
</protein>
<dbReference type="AlphaFoldDB" id="A0A3S8ZPS5"/>
<feature type="region of interest" description="Disordered" evidence="1">
    <location>
        <begin position="1"/>
        <end position="24"/>
    </location>
</feature>
<evidence type="ECO:0000256" key="1">
    <source>
        <dbReference type="SAM" id="MobiDB-lite"/>
    </source>
</evidence>
<accession>A0A3S8ZPS5</accession>
<keyword evidence="3" id="KW-1185">Reference proteome</keyword>
<proteinExistence type="predicted"/>
<gene>
    <name evidence="2" type="ORF">EJO50_02585</name>
</gene>
<dbReference type="Gene3D" id="2.60.40.10">
    <property type="entry name" value="Immunoglobulins"/>
    <property type="match status" value="1"/>
</dbReference>
<name>A0A3S8ZPS5_9NEIS</name>
<reference evidence="2 3" key="1">
    <citation type="submission" date="2018-12" db="EMBL/GenBank/DDBJ databases">
        <title>Complete genome sequence of Iodobacter sp. H11R3.</title>
        <authorList>
            <person name="Bae J.-W."/>
        </authorList>
    </citation>
    <scope>NUCLEOTIDE SEQUENCE [LARGE SCALE GENOMIC DNA]</scope>
    <source>
        <strain evidence="2 3">H11R3</strain>
    </source>
</reference>
<evidence type="ECO:0000313" key="3">
    <source>
        <dbReference type="Proteomes" id="UP000282438"/>
    </source>
</evidence>